<dbReference type="SUPFAM" id="SSF53187">
    <property type="entry name" value="Zn-dependent exopeptidases"/>
    <property type="match status" value="1"/>
</dbReference>
<dbReference type="PROSITE" id="PS00758">
    <property type="entry name" value="ARGE_DAPE_CPG2_1"/>
    <property type="match status" value="1"/>
</dbReference>
<reference evidence="13" key="1">
    <citation type="journal article" date="2015" name="Proc. Natl. Acad. Sci. U.S.A.">
        <title>Networks of energetic and metabolic interactions define dynamics in microbial communities.</title>
        <authorList>
            <person name="Embree M."/>
            <person name="Liu J.K."/>
            <person name="Al-Bassam M.M."/>
            <person name="Zengler K."/>
        </authorList>
    </citation>
    <scope>NUCLEOTIDE SEQUENCE</scope>
</reference>
<evidence type="ECO:0000256" key="8">
    <source>
        <dbReference type="ARBA" id="ARBA00022801"/>
    </source>
</evidence>
<name>A0A0W8FK92_9ZZZZ</name>
<evidence type="ECO:0000256" key="11">
    <source>
        <dbReference type="ARBA" id="ARBA00051301"/>
    </source>
</evidence>
<dbReference type="SUPFAM" id="SSF55031">
    <property type="entry name" value="Bacterial exopeptidase dimerisation domain"/>
    <property type="match status" value="1"/>
</dbReference>
<evidence type="ECO:0000256" key="10">
    <source>
        <dbReference type="ARBA" id="ARBA00023285"/>
    </source>
</evidence>
<evidence type="ECO:0000256" key="5">
    <source>
        <dbReference type="ARBA" id="ARBA00011921"/>
    </source>
</evidence>
<dbReference type="Gene3D" id="3.40.630.10">
    <property type="entry name" value="Zn peptidases"/>
    <property type="match status" value="1"/>
</dbReference>
<evidence type="ECO:0000256" key="6">
    <source>
        <dbReference type="ARBA" id="ARBA00016853"/>
    </source>
</evidence>
<evidence type="ECO:0000256" key="1">
    <source>
        <dbReference type="ARBA" id="ARBA00001941"/>
    </source>
</evidence>
<comment type="similarity">
    <text evidence="4">Belongs to the peptidase M20A family.</text>
</comment>
<evidence type="ECO:0000259" key="12">
    <source>
        <dbReference type="Pfam" id="PF07687"/>
    </source>
</evidence>
<keyword evidence="9" id="KW-0862">Zinc</keyword>
<organism evidence="13">
    <name type="scientific">hydrocarbon metagenome</name>
    <dbReference type="NCBI Taxonomy" id="938273"/>
    <lineage>
        <taxon>unclassified sequences</taxon>
        <taxon>metagenomes</taxon>
        <taxon>ecological metagenomes</taxon>
    </lineage>
</organism>
<dbReference type="UniPathway" id="UPA00034">
    <property type="reaction ID" value="UER00021"/>
</dbReference>
<evidence type="ECO:0000256" key="3">
    <source>
        <dbReference type="ARBA" id="ARBA00005130"/>
    </source>
</evidence>
<comment type="pathway">
    <text evidence="3">Amino-acid biosynthesis; L-lysine biosynthesis via DAP pathway; LL-2,6-diaminopimelate from (S)-tetrahydrodipicolinate (succinylase route): step 3/3.</text>
</comment>
<dbReference type="NCBIfam" id="TIGR01910">
    <property type="entry name" value="DapE-ArgE"/>
    <property type="match status" value="1"/>
</dbReference>
<dbReference type="PANTHER" id="PTHR43808">
    <property type="entry name" value="ACETYLORNITHINE DEACETYLASE"/>
    <property type="match status" value="1"/>
</dbReference>
<dbReference type="AlphaFoldDB" id="A0A0W8FK92"/>
<dbReference type="Gene3D" id="3.30.70.360">
    <property type="match status" value="1"/>
</dbReference>
<evidence type="ECO:0000256" key="4">
    <source>
        <dbReference type="ARBA" id="ARBA00006247"/>
    </source>
</evidence>
<dbReference type="EMBL" id="LNQE01001077">
    <property type="protein sequence ID" value="KUG21311.1"/>
    <property type="molecule type" value="Genomic_DNA"/>
</dbReference>
<dbReference type="InterPro" id="IPR001261">
    <property type="entry name" value="ArgE/DapE_CS"/>
</dbReference>
<evidence type="ECO:0000256" key="9">
    <source>
        <dbReference type="ARBA" id="ARBA00022833"/>
    </source>
</evidence>
<proteinExistence type="inferred from homology"/>
<evidence type="ECO:0000313" key="13">
    <source>
        <dbReference type="EMBL" id="KUG21311.1"/>
    </source>
</evidence>
<dbReference type="Pfam" id="PF01546">
    <property type="entry name" value="Peptidase_M20"/>
    <property type="match status" value="1"/>
</dbReference>
<dbReference type="GO" id="GO:0009089">
    <property type="term" value="P:lysine biosynthetic process via diaminopimelate"/>
    <property type="evidence" value="ECO:0007669"/>
    <property type="project" value="UniProtKB-UniPathway"/>
</dbReference>
<accession>A0A0W8FK92</accession>
<evidence type="ECO:0000256" key="2">
    <source>
        <dbReference type="ARBA" id="ARBA00001947"/>
    </source>
</evidence>
<keyword evidence="10" id="KW-0170">Cobalt</keyword>
<comment type="caution">
    <text evidence="13">The sequence shown here is derived from an EMBL/GenBank/DDBJ whole genome shotgun (WGS) entry which is preliminary data.</text>
</comment>
<dbReference type="InterPro" id="IPR036264">
    <property type="entry name" value="Bact_exopeptidase_dim_dom"/>
</dbReference>
<keyword evidence="7" id="KW-0479">Metal-binding</keyword>
<dbReference type="InterPro" id="IPR050072">
    <property type="entry name" value="Peptidase_M20A"/>
</dbReference>
<keyword evidence="8 13" id="KW-0378">Hydrolase</keyword>
<dbReference type="Gene3D" id="1.10.150.900">
    <property type="match status" value="1"/>
</dbReference>
<evidence type="ECO:0000256" key="7">
    <source>
        <dbReference type="ARBA" id="ARBA00022723"/>
    </source>
</evidence>
<sequence length="389" mass="42116">MDVARLCSSLVRIRSENPPGNTAEAVEYIQGFLDTLGVQSTVVRSHGGRANLVSEEADARLLLCGHLDVVPALPEGWRHDPFSGAIEDGYVWGRGSTDMKGGCAALLSAYKECVDAGGEPKVRFAFVCDEETGGEYGIRYLLAKNLLQPCDCLIAEPTPPLCPAIGQKGLCRLEMRFRGEPGHGSLYPRMGRSAIMEAYALLEYLHDLHGHEFVADGETRALIERSMKVLEETLAAEGQGDILTRIMYNPGCIEGGEKANIVAQHCTMELDVRVPWGCSTEHLIGLIADRAENATLRVLSVFEPTLTPPDTLLVTALCAEIERVHAAPASPIFQWAASDARYLRNAGFSVADYGPGEIDTLHAVDERTSIAGLEKAVDVYRGLIAAYSS</sequence>
<gene>
    <name evidence="13" type="ORF">ASZ90_008958</name>
</gene>
<dbReference type="Pfam" id="PF07687">
    <property type="entry name" value="M20_dimer"/>
    <property type="match status" value="1"/>
</dbReference>
<dbReference type="GO" id="GO:0009014">
    <property type="term" value="F:succinyl-diaminopimelate desuccinylase activity"/>
    <property type="evidence" value="ECO:0007669"/>
    <property type="project" value="UniProtKB-EC"/>
</dbReference>
<dbReference type="PROSITE" id="PS00759">
    <property type="entry name" value="ARGE_DAPE_CPG2_2"/>
    <property type="match status" value="1"/>
</dbReference>
<dbReference type="EC" id="3.5.1.18" evidence="5"/>
<dbReference type="PANTHER" id="PTHR43808:SF32">
    <property type="entry name" value="ARGE_DAPE-RELATED DEACYLASE"/>
    <property type="match status" value="1"/>
</dbReference>
<dbReference type="GO" id="GO:0046872">
    <property type="term" value="F:metal ion binding"/>
    <property type="evidence" value="ECO:0007669"/>
    <property type="project" value="UniProtKB-KW"/>
</dbReference>
<feature type="domain" description="Peptidase M20 dimerisation" evidence="12">
    <location>
        <begin position="165"/>
        <end position="294"/>
    </location>
</feature>
<dbReference type="InterPro" id="IPR011650">
    <property type="entry name" value="Peptidase_M20_dimer"/>
</dbReference>
<comment type="cofactor">
    <cofactor evidence="2">
        <name>Zn(2+)</name>
        <dbReference type="ChEBI" id="CHEBI:29105"/>
    </cofactor>
</comment>
<protein>
    <recommendedName>
        <fullName evidence="6">Probable succinyl-diaminopimelate desuccinylase</fullName>
        <ecNumber evidence="5">3.5.1.18</ecNumber>
    </recommendedName>
</protein>
<dbReference type="InterPro" id="IPR010182">
    <property type="entry name" value="ArgE/DapE"/>
</dbReference>
<dbReference type="InterPro" id="IPR002933">
    <property type="entry name" value="Peptidase_M20"/>
</dbReference>
<comment type="catalytic activity">
    <reaction evidence="11">
        <text>N-succinyl-(2S,6S)-2,6-diaminopimelate + H2O = (2S,6S)-2,6-diaminopimelate + succinate</text>
        <dbReference type="Rhea" id="RHEA:22608"/>
        <dbReference type="ChEBI" id="CHEBI:15377"/>
        <dbReference type="ChEBI" id="CHEBI:30031"/>
        <dbReference type="ChEBI" id="CHEBI:57609"/>
        <dbReference type="ChEBI" id="CHEBI:58087"/>
        <dbReference type="EC" id="3.5.1.18"/>
    </reaction>
</comment>
<comment type="cofactor">
    <cofactor evidence="1">
        <name>Co(2+)</name>
        <dbReference type="ChEBI" id="CHEBI:48828"/>
    </cofactor>
</comment>